<dbReference type="InterPro" id="IPR020578">
    <property type="entry name" value="Aminotrans_V_PyrdxlP_BS"/>
</dbReference>
<evidence type="ECO:0000256" key="1">
    <source>
        <dbReference type="ARBA" id="ARBA00001933"/>
    </source>
</evidence>
<dbReference type="GO" id="GO:0016829">
    <property type="term" value="F:lyase activity"/>
    <property type="evidence" value="ECO:0007669"/>
    <property type="project" value="UniProtKB-KW"/>
</dbReference>
<dbReference type="PANTHER" id="PTHR43586">
    <property type="entry name" value="CYSTEINE DESULFURASE"/>
    <property type="match status" value="1"/>
</dbReference>
<reference evidence="7 8" key="1">
    <citation type="submission" date="2023-07" db="EMBL/GenBank/DDBJ databases">
        <title>Genomic Encyclopedia of Type Strains, Phase IV (KMG-IV): sequencing the most valuable type-strain genomes for metagenomic binning, comparative biology and taxonomic classification.</title>
        <authorList>
            <person name="Goeker M."/>
        </authorList>
    </citation>
    <scope>NUCLEOTIDE SEQUENCE [LARGE SCALE GENOMIC DNA]</scope>
    <source>
        <strain evidence="7 8">DSM 20694</strain>
    </source>
</reference>
<keyword evidence="8" id="KW-1185">Reference proteome</keyword>
<gene>
    <name evidence="7" type="ORF">J2S18_001617</name>
</gene>
<comment type="caution">
    <text evidence="7">The sequence shown here is derived from an EMBL/GenBank/DDBJ whole genome shotgun (WGS) entry which is preliminary data.</text>
</comment>
<dbReference type="EMBL" id="JAUSUF010000004">
    <property type="protein sequence ID" value="MDQ0149686.1"/>
    <property type="molecule type" value="Genomic_DNA"/>
</dbReference>
<dbReference type="InterPro" id="IPR015421">
    <property type="entry name" value="PyrdxlP-dep_Trfase_major"/>
</dbReference>
<dbReference type="PANTHER" id="PTHR43586:SF8">
    <property type="entry name" value="CYSTEINE DESULFURASE 1, CHLOROPLASTIC"/>
    <property type="match status" value="1"/>
</dbReference>
<evidence type="ECO:0000313" key="7">
    <source>
        <dbReference type="EMBL" id="MDQ0149686.1"/>
    </source>
</evidence>
<name>A0ABT9UTR0_9FIRM</name>
<dbReference type="Pfam" id="PF00266">
    <property type="entry name" value="Aminotran_5"/>
    <property type="match status" value="1"/>
</dbReference>
<dbReference type="InterPro" id="IPR015422">
    <property type="entry name" value="PyrdxlP-dep_Trfase_small"/>
</dbReference>
<organism evidence="7 8">
    <name type="scientific">Eubacterium multiforme</name>
    <dbReference type="NCBI Taxonomy" id="83339"/>
    <lineage>
        <taxon>Bacteria</taxon>
        <taxon>Bacillati</taxon>
        <taxon>Bacillota</taxon>
        <taxon>Clostridia</taxon>
        <taxon>Eubacteriales</taxon>
        <taxon>Eubacteriaceae</taxon>
        <taxon>Eubacterium</taxon>
    </lineage>
</organism>
<comment type="similarity">
    <text evidence="2">Belongs to the class-V pyridoxal-phosphate-dependent aminotransferase family. Csd subfamily.</text>
</comment>
<dbReference type="RefSeq" id="WP_307485439.1">
    <property type="nucleotide sequence ID" value="NZ_JAUSUF010000004.1"/>
</dbReference>
<dbReference type="Gene3D" id="3.90.1150.10">
    <property type="entry name" value="Aspartate Aminotransferase, domain 1"/>
    <property type="match status" value="1"/>
</dbReference>
<dbReference type="Gene3D" id="3.40.640.10">
    <property type="entry name" value="Type I PLP-dependent aspartate aminotransferase-like (Major domain)"/>
    <property type="match status" value="1"/>
</dbReference>
<evidence type="ECO:0000256" key="4">
    <source>
        <dbReference type="ARBA" id="ARBA00050776"/>
    </source>
</evidence>
<dbReference type="PROSITE" id="PS00595">
    <property type="entry name" value="AA_TRANSFER_CLASS_5"/>
    <property type="match status" value="1"/>
</dbReference>
<evidence type="ECO:0000313" key="8">
    <source>
        <dbReference type="Proteomes" id="UP001228504"/>
    </source>
</evidence>
<feature type="domain" description="Aminotransferase class V" evidence="6">
    <location>
        <begin position="30"/>
        <end position="417"/>
    </location>
</feature>
<dbReference type="Proteomes" id="UP001228504">
    <property type="component" value="Unassembled WGS sequence"/>
</dbReference>
<proteinExistence type="inferred from homology"/>
<dbReference type="InterPro" id="IPR015424">
    <property type="entry name" value="PyrdxlP-dep_Trfase"/>
</dbReference>
<accession>A0ABT9UTR0</accession>
<dbReference type="InterPro" id="IPR000192">
    <property type="entry name" value="Aminotrans_V_dom"/>
</dbReference>
<evidence type="ECO:0000256" key="2">
    <source>
        <dbReference type="ARBA" id="ARBA00010447"/>
    </source>
</evidence>
<dbReference type="SUPFAM" id="SSF53383">
    <property type="entry name" value="PLP-dependent transferases"/>
    <property type="match status" value="1"/>
</dbReference>
<comment type="cofactor">
    <cofactor evidence="1 5">
        <name>pyridoxal 5'-phosphate</name>
        <dbReference type="ChEBI" id="CHEBI:597326"/>
    </cofactor>
</comment>
<protein>
    <submittedName>
        <fullName evidence="7">Selenocysteine lyase/cysteine desulfurase</fullName>
    </submittedName>
</protein>
<keyword evidence="7" id="KW-0456">Lyase</keyword>
<evidence type="ECO:0000259" key="6">
    <source>
        <dbReference type="Pfam" id="PF00266"/>
    </source>
</evidence>
<evidence type="ECO:0000256" key="3">
    <source>
        <dbReference type="ARBA" id="ARBA00022898"/>
    </source>
</evidence>
<evidence type="ECO:0000256" key="5">
    <source>
        <dbReference type="RuleBase" id="RU004504"/>
    </source>
</evidence>
<keyword evidence="3" id="KW-0663">Pyridoxal phosphate</keyword>
<sequence length="433" mass="49309">MGKYKNTLRKELLGLESRVKLRNGKKVCQINFDNAATTPPLRSVVYYINNLIKYYGSIGRGTGQKATFTTELYNDSRDYLLDFFNVRNKKDYTAIFVNNTTDGINKIAETLLTKGDVVLTTRMEHHSNDLPWRANGIVDYVEVDEMGRLDYDSLIEKLNKYSGKIKFLSIAGASNVTGYINDIHRISALIHKHGGKIIVDGAQLVPHIKVNMTGRCINEDIDFLVFSAHKLYAPFGSGAIIGKKEDFNKYFPDKQGGGTVELVKDFEVEYLETPERNEAGTPNFFGVMAMVKALKFLDQIGFDNLLKREEMLFKILNNGLKSIPNIINYGDTENIEDRLGIAVFNIKNLYHKDVATMLALDKGIAVRHGMFCAHPYCRRLINIDENKLEEYLKDKDKKMQGMVRVSLSAYNTDYEIYELLNEIEYISKKYSGK</sequence>
<comment type="catalytic activity">
    <reaction evidence="4">
        <text>(sulfur carrier)-H + L-cysteine = (sulfur carrier)-SH + L-alanine</text>
        <dbReference type="Rhea" id="RHEA:43892"/>
        <dbReference type="Rhea" id="RHEA-COMP:14737"/>
        <dbReference type="Rhea" id="RHEA-COMP:14739"/>
        <dbReference type="ChEBI" id="CHEBI:29917"/>
        <dbReference type="ChEBI" id="CHEBI:35235"/>
        <dbReference type="ChEBI" id="CHEBI:57972"/>
        <dbReference type="ChEBI" id="CHEBI:64428"/>
        <dbReference type="EC" id="2.8.1.7"/>
    </reaction>
</comment>